<dbReference type="EMBL" id="BSFE01000001">
    <property type="protein sequence ID" value="GLK50877.1"/>
    <property type="molecule type" value="Genomic_DNA"/>
</dbReference>
<proteinExistence type="predicted"/>
<sequence length="238" mass="26349">MPIILSQCVYGPPHIEPDCKISCEDLEALHERVGVSTTEDLYEFLQLAAFGYRQANAILQETTPSQRKKEMERVSRAIRKLALLLGDEGQPGAAFVHMRFNDLMGRAVVKQMGASGLTESASAASLADVMRDLAACADALDERAKKYRSGRLVDQHNPGLSQLVENIFRFWLKLPDDERHGEFSYYQNINTGEPNLATRLVLALVGAIDPDVKPGAIKKLMGQLTPQRRTEIAAEVNV</sequence>
<dbReference type="AlphaFoldDB" id="A0A9W6MM66"/>
<gene>
    <name evidence="1" type="ORF">GCM10017621_03850</name>
</gene>
<comment type="caution">
    <text evidence="1">The sequence shown here is derived from an EMBL/GenBank/DDBJ whole genome shotgun (WGS) entry which is preliminary data.</text>
</comment>
<accession>A0A9W6MM66</accession>
<reference evidence="1" key="2">
    <citation type="submission" date="2023-01" db="EMBL/GenBank/DDBJ databases">
        <authorList>
            <person name="Sun Q."/>
            <person name="Evtushenko L."/>
        </authorList>
    </citation>
    <scope>NUCLEOTIDE SEQUENCE</scope>
    <source>
        <strain evidence="1">VKM B-1513</strain>
    </source>
</reference>
<evidence type="ECO:0000313" key="2">
    <source>
        <dbReference type="Proteomes" id="UP001143486"/>
    </source>
</evidence>
<reference evidence="1" key="1">
    <citation type="journal article" date="2014" name="Int. J. Syst. Evol. Microbiol.">
        <title>Complete genome sequence of Corynebacterium casei LMG S-19264T (=DSM 44701T), isolated from a smear-ripened cheese.</title>
        <authorList>
            <consortium name="US DOE Joint Genome Institute (JGI-PGF)"/>
            <person name="Walter F."/>
            <person name="Albersmeier A."/>
            <person name="Kalinowski J."/>
            <person name="Ruckert C."/>
        </authorList>
    </citation>
    <scope>NUCLEOTIDE SEQUENCE</scope>
    <source>
        <strain evidence="1">VKM B-1513</strain>
    </source>
</reference>
<dbReference type="RefSeq" id="WP_271185274.1">
    <property type="nucleotide sequence ID" value="NZ_BSFE01000001.1"/>
</dbReference>
<name>A0A9W6MM66_9PROT</name>
<evidence type="ECO:0000313" key="1">
    <source>
        <dbReference type="EMBL" id="GLK50877.1"/>
    </source>
</evidence>
<protein>
    <submittedName>
        <fullName evidence="1">Uncharacterized protein</fullName>
    </submittedName>
</protein>
<dbReference type="Proteomes" id="UP001143486">
    <property type="component" value="Unassembled WGS sequence"/>
</dbReference>
<organism evidence="1 2">
    <name type="scientific">Maricaulis virginensis</name>
    <dbReference type="NCBI Taxonomy" id="144022"/>
    <lineage>
        <taxon>Bacteria</taxon>
        <taxon>Pseudomonadati</taxon>
        <taxon>Pseudomonadota</taxon>
        <taxon>Alphaproteobacteria</taxon>
        <taxon>Maricaulales</taxon>
        <taxon>Maricaulaceae</taxon>
        <taxon>Maricaulis</taxon>
    </lineage>
</organism>
<keyword evidence="2" id="KW-1185">Reference proteome</keyword>